<dbReference type="WBParaSite" id="scf7180000417717.g1676">
    <property type="protein sequence ID" value="scf7180000417717.g1676"/>
    <property type="gene ID" value="scf7180000417717.g1676"/>
</dbReference>
<dbReference type="GO" id="GO:0006508">
    <property type="term" value="P:proteolysis"/>
    <property type="evidence" value="ECO:0007669"/>
    <property type="project" value="InterPro"/>
</dbReference>
<comment type="similarity">
    <text evidence="1">Belongs to the peptidase S10 family.</text>
</comment>
<dbReference type="AlphaFoldDB" id="A0A915NEL9"/>
<protein>
    <submittedName>
        <fullName evidence="3">Uncharacterized protein</fullName>
    </submittedName>
</protein>
<proteinExistence type="inferred from homology"/>
<dbReference type="PANTHER" id="PTHR11802">
    <property type="entry name" value="SERINE PROTEASE FAMILY S10 SERINE CARBOXYPEPTIDASE"/>
    <property type="match status" value="1"/>
</dbReference>
<dbReference type="Proteomes" id="UP000887560">
    <property type="component" value="Unplaced"/>
</dbReference>
<dbReference type="Gene3D" id="3.40.50.1820">
    <property type="entry name" value="alpha/beta hydrolase"/>
    <property type="match status" value="1"/>
</dbReference>
<dbReference type="SUPFAM" id="SSF53474">
    <property type="entry name" value="alpha/beta-Hydrolases"/>
    <property type="match status" value="1"/>
</dbReference>
<dbReference type="InterPro" id="IPR029058">
    <property type="entry name" value="AB_hydrolase_fold"/>
</dbReference>
<reference evidence="3" key="1">
    <citation type="submission" date="2022-11" db="UniProtKB">
        <authorList>
            <consortium name="WormBaseParasite"/>
        </authorList>
    </citation>
    <scope>IDENTIFICATION</scope>
</reference>
<sequence>TADENYVALKQFFNKYPIYKKNELYFAGMSYAGYTAPLLARRGILLYNPILNVYLNKNMAAQFAYSHGFVDEHLWNDFKANCCKGCVDPSNCDINFLRGECRYKTVGIVDVLMSQRVYPFDIYRDCPVAQENLEPGESCLFISGAKFIYDYLNQEQVQKALHIQLMNNEWKICSNIGNLYHTEYDDISPILKGLLKEKIRIMIFNGDTDALNIYLTAQKIVENLGQKLTAPKQPWLINGQIGGFKTEYGKFLTFATVRGQGQLVADGGDIWMIQDFDGPDGFSGRKNETVNIEDVLRAVHGIEVEYIEPPKENKNFVPNVERSGEIRFKQDIDIRGGGKRLRKSKGEKMYIWDFAHRMRRIDKRWMITGEKPKPEHIFRVLIDGHAMLALLNDAGDEVARCKFF</sequence>
<organism evidence="2 3">
    <name type="scientific">Meloidogyne floridensis</name>
    <dbReference type="NCBI Taxonomy" id="298350"/>
    <lineage>
        <taxon>Eukaryota</taxon>
        <taxon>Metazoa</taxon>
        <taxon>Ecdysozoa</taxon>
        <taxon>Nematoda</taxon>
        <taxon>Chromadorea</taxon>
        <taxon>Rhabditida</taxon>
        <taxon>Tylenchina</taxon>
        <taxon>Tylenchomorpha</taxon>
        <taxon>Tylenchoidea</taxon>
        <taxon>Meloidogynidae</taxon>
        <taxon>Meloidogyninae</taxon>
        <taxon>Meloidogyne</taxon>
    </lineage>
</organism>
<accession>A0A915NEL9</accession>
<dbReference type="PRINTS" id="PR00724">
    <property type="entry name" value="CRBOXYPTASEC"/>
</dbReference>
<name>A0A915NEL9_9BILA</name>
<dbReference type="InterPro" id="IPR001563">
    <property type="entry name" value="Peptidase_S10"/>
</dbReference>
<dbReference type="GO" id="GO:0004185">
    <property type="term" value="F:serine-type carboxypeptidase activity"/>
    <property type="evidence" value="ECO:0007669"/>
    <property type="project" value="InterPro"/>
</dbReference>
<dbReference type="PANTHER" id="PTHR11802:SF418">
    <property type="entry name" value="SERINE CARBOXYPEPTIDASE CTSA-1.1"/>
    <property type="match status" value="1"/>
</dbReference>
<dbReference type="Pfam" id="PF00450">
    <property type="entry name" value="Peptidase_S10"/>
    <property type="match status" value="1"/>
</dbReference>
<evidence type="ECO:0000313" key="3">
    <source>
        <dbReference type="WBParaSite" id="scf7180000417717.g1676"/>
    </source>
</evidence>
<keyword evidence="2" id="KW-1185">Reference proteome</keyword>
<evidence type="ECO:0000256" key="1">
    <source>
        <dbReference type="ARBA" id="ARBA00009431"/>
    </source>
</evidence>
<evidence type="ECO:0000313" key="2">
    <source>
        <dbReference type="Proteomes" id="UP000887560"/>
    </source>
</evidence>